<proteinExistence type="predicted"/>
<dbReference type="VEuPathDB" id="FungiDB:RhiirA1_484852"/>
<reference evidence="1 2" key="1">
    <citation type="submission" date="2017-10" db="EMBL/GenBank/DDBJ databases">
        <title>Extensive intraspecific genome diversity in a model arbuscular mycorrhizal fungus.</title>
        <authorList>
            <person name="Chen E.C.H."/>
            <person name="Morin E."/>
            <person name="Baudet D."/>
            <person name="Noel J."/>
            <person name="Ndikumana S."/>
            <person name="Charron P."/>
            <person name="St-Onge C."/>
            <person name="Giorgi J."/>
            <person name="Grigoriev I.V."/>
            <person name="Roux C."/>
            <person name="Martin F.M."/>
            <person name="Corradi N."/>
        </authorList>
    </citation>
    <scope>NUCLEOTIDE SEQUENCE [LARGE SCALE GENOMIC DNA]</scope>
    <source>
        <strain evidence="1 2">A1</strain>
    </source>
</reference>
<dbReference type="Proteomes" id="UP000232688">
    <property type="component" value="Unassembled WGS sequence"/>
</dbReference>
<gene>
    <name evidence="1" type="ORF">RhiirA1_484852</name>
</gene>
<dbReference type="AlphaFoldDB" id="A0A2N0QIU7"/>
<protein>
    <submittedName>
        <fullName evidence="1">Uncharacterized protein</fullName>
    </submittedName>
</protein>
<organism evidence="1 2">
    <name type="scientific">Rhizophagus irregularis</name>
    <dbReference type="NCBI Taxonomy" id="588596"/>
    <lineage>
        <taxon>Eukaryota</taxon>
        <taxon>Fungi</taxon>
        <taxon>Fungi incertae sedis</taxon>
        <taxon>Mucoromycota</taxon>
        <taxon>Glomeromycotina</taxon>
        <taxon>Glomeromycetes</taxon>
        <taxon>Glomerales</taxon>
        <taxon>Glomeraceae</taxon>
        <taxon>Rhizophagus</taxon>
    </lineage>
</organism>
<reference evidence="1 2" key="2">
    <citation type="submission" date="2017-10" db="EMBL/GenBank/DDBJ databases">
        <title>Genome analyses suggest a sexual origin of heterokaryosis in a supposedly ancient asexual fungus.</title>
        <authorList>
            <person name="Corradi N."/>
            <person name="Sedzielewska K."/>
            <person name="Noel J."/>
            <person name="Charron P."/>
            <person name="Farinelli L."/>
            <person name="Marton T."/>
            <person name="Kruger M."/>
            <person name="Pelin A."/>
            <person name="Brachmann A."/>
            <person name="Corradi N."/>
        </authorList>
    </citation>
    <scope>NUCLEOTIDE SEQUENCE [LARGE SCALE GENOMIC DNA]</scope>
    <source>
        <strain evidence="1 2">A1</strain>
    </source>
</reference>
<comment type="caution">
    <text evidence="1">The sequence shown here is derived from an EMBL/GenBank/DDBJ whole genome shotgun (WGS) entry which is preliminary data.</text>
</comment>
<evidence type="ECO:0000313" key="1">
    <source>
        <dbReference type="EMBL" id="PKC50978.1"/>
    </source>
</evidence>
<name>A0A2N0QIU7_9GLOM</name>
<accession>A0A2N0QIU7</accession>
<evidence type="ECO:0000313" key="2">
    <source>
        <dbReference type="Proteomes" id="UP000232688"/>
    </source>
</evidence>
<sequence>MERLGADLIAAALPSGDGRRSGISKATALPLPLVLEGAWIEVSTVSTGRPEGAVEVRVGAGVEGEVISTFIASSVTIRERLLGALAVVEGNKGQSPEGVEVIGRGGGGISGLITEGAGGEVIV</sequence>
<dbReference type="EMBL" id="LLXH01008614">
    <property type="protein sequence ID" value="PKC50978.1"/>
    <property type="molecule type" value="Genomic_DNA"/>
</dbReference>